<proteinExistence type="predicted"/>
<organism evidence="2 3">
    <name type="scientific">Nonomuraea cypriaca</name>
    <dbReference type="NCBI Taxonomy" id="1187855"/>
    <lineage>
        <taxon>Bacteria</taxon>
        <taxon>Bacillati</taxon>
        <taxon>Actinomycetota</taxon>
        <taxon>Actinomycetes</taxon>
        <taxon>Streptosporangiales</taxon>
        <taxon>Streptosporangiaceae</taxon>
        <taxon>Nonomuraea</taxon>
    </lineage>
</organism>
<dbReference type="Pfam" id="PF24623">
    <property type="entry name" value="Phage_zn_bind_8"/>
    <property type="match status" value="1"/>
</dbReference>
<dbReference type="InterPro" id="IPR056911">
    <property type="entry name" value="Phage_Znf_bind_put"/>
</dbReference>
<dbReference type="Proteomes" id="UP000605361">
    <property type="component" value="Unassembled WGS sequence"/>
</dbReference>
<protein>
    <recommendedName>
        <fullName evidence="1">DNA-binding phage zinc finger domain-containing protein</fullName>
    </recommendedName>
</protein>
<evidence type="ECO:0000259" key="1">
    <source>
        <dbReference type="Pfam" id="PF24623"/>
    </source>
</evidence>
<evidence type="ECO:0000313" key="3">
    <source>
        <dbReference type="Proteomes" id="UP000605361"/>
    </source>
</evidence>
<accession>A0A931F0H1</accession>
<dbReference type="RefSeq" id="WP_195895330.1">
    <property type="nucleotide sequence ID" value="NZ_JADOGI010000026.1"/>
</dbReference>
<dbReference type="EMBL" id="JADOGI010000026">
    <property type="protein sequence ID" value="MBF8186353.1"/>
    <property type="molecule type" value="Genomic_DNA"/>
</dbReference>
<feature type="domain" description="DNA-binding phage zinc finger" evidence="1">
    <location>
        <begin position="132"/>
        <end position="179"/>
    </location>
</feature>
<evidence type="ECO:0000313" key="2">
    <source>
        <dbReference type="EMBL" id="MBF8186353.1"/>
    </source>
</evidence>
<comment type="caution">
    <text evidence="2">The sequence shown here is derived from an EMBL/GenBank/DDBJ whole genome shotgun (WGS) entry which is preliminary data.</text>
</comment>
<gene>
    <name evidence="2" type="ORF">ITP53_11445</name>
</gene>
<reference evidence="2" key="1">
    <citation type="submission" date="2020-11" db="EMBL/GenBank/DDBJ databases">
        <title>Whole-genome analyses of Nonomuraea sp. K274.</title>
        <authorList>
            <person name="Veyisoglu A."/>
        </authorList>
    </citation>
    <scope>NUCLEOTIDE SEQUENCE</scope>
    <source>
        <strain evidence="2">K274</strain>
    </source>
</reference>
<name>A0A931F0H1_9ACTN</name>
<keyword evidence="3" id="KW-1185">Reference proteome</keyword>
<dbReference type="AlphaFoldDB" id="A0A931F0H1"/>
<sequence length="182" mass="19699">MTPTETVTFLRYLSSLFPTFTWQPDTPAAWHNAGLHKVTPRDAKAASLALATRAAFVSLDKLLAEVTRIRDERLAAHQVPAPNTDDPSEYRQQLLSSIAAAADGLHIDTPRALPAGQRRIGPPPIAWQQARGISPSESQARAIECPWPPCQAQPNSSCVNGIGRPLARSHEARHHLAAQLAG</sequence>